<evidence type="ECO:0000256" key="3">
    <source>
        <dbReference type="ARBA" id="ARBA00023027"/>
    </source>
</evidence>
<feature type="domain" description="Aldehyde dehydrogenase" evidence="9">
    <location>
        <begin position="7"/>
        <end position="430"/>
    </location>
</feature>
<dbReference type="SUPFAM" id="SSF53720">
    <property type="entry name" value="ALDH-like"/>
    <property type="match status" value="1"/>
</dbReference>
<keyword evidence="8" id="KW-0175">Coiled coil</keyword>
<evidence type="ECO:0000256" key="4">
    <source>
        <dbReference type="PIRNR" id="PIRNR036492"/>
    </source>
</evidence>
<evidence type="ECO:0000256" key="5">
    <source>
        <dbReference type="PIRSR" id="PIRSR036492-1"/>
    </source>
</evidence>
<sequence>MKEIDILLKSQRDFFGSGKTKDINYRIKKLKDLKKNIQKYEDNILKALKDDLNKSAFEAYETEVGMVIEEINVAIKNIKRWAKKEKVRTPLMHFGTKSYIYKEPYGVILNISPWNYPFQLSLAPIIGAISAGNCAILKPSKYSKATSMVLEELISETFKEEHVAVVGKDGGREYLSELLEHKFDYIFFTGSPKVGKVIMEKASCNLTPVTLELGGKSPCIVCKDADLEKTSKRLVWGKFLNAGQTCVAPDYVLVHEDVKEDLINFIKKDIEEFFGKEPKLSDDFGRIINKNQFDRLLGYLDRGQIIVGGDYDREERYLSPTLIHKVSWMYPVMQEEIFGPILPIIEYKDLDSTIKLLSGRPKPLALYLFTNNKVVEKKVLENLSFGGGCINDTIIHVSSPYVPFGGVGNSGMGAYHGKESFELFTHKKSILKKSNLFDIKVRYAPYKDKIKLIKRILK</sequence>
<dbReference type="PROSITE" id="PS00070">
    <property type="entry name" value="ALDEHYDE_DEHYDR_CYS"/>
    <property type="match status" value="1"/>
</dbReference>
<dbReference type="PROSITE" id="PS00687">
    <property type="entry name" value="ALDEHYDE_DEHYDR_GLU"/>
    <property type="match status" value="1"/>
</dbReference>
<feature type="coiled-coil region" evidence="8">
    <location>
        <begin position="23"/>
        <end position="50"/>
    </location>
</feature>
<dbReference type="GO" id="GO:0004029">
    <property type="term" value="F:aldehyde dehydrogenase (NAD+) activity"/>
    <property type="evidence" value="ECO:0007669"/>
    <property type="project" value="TreeGrafter"/>
</dbReference>
<dbReference type="Proteomes" id="UP000308489">
    <property type="component" value="Chromosome 1"/>
</dbReference>
<dbReference type="KEGG" id="hhw:NCTC503_00479"/>
<evidence type="ECO:0000313" key="11">
    <source>
        <dbReference type="Proteomes" id="UP000308489"/>
    </source>
</evidence>
<dbReference type="InterPro" id="IPR029510">
    <property type="entry name" value="Ald_DH_CS_GLU"/>
</dbReference>
<dbReference type="InterPro" id="IPR016163">
    <property type="entry name" value="Ald_DH_C"/>
</dbReference>
<dbReference type="PANTHER" id="PTHR43570:SF16">
    <property type="entry name" value="ALDEHYDE DEHYDROGENASE TYPE III, ISOFORM Q"/>
    <property type="match status" value="1"/>
</dbReference>
<dbReference type="PIRSF" id="PIRSF036492">
    <property type="entry name" value="ALDH"/>
    <property type="match status" value="1"/>
</dbReference>
<evidence type="ECO:0000256" key="7">
    <source>
        <dbReference type="RuleBase" id="RU003345"/>
    </source>
</evidence>
<evidence type="ECO:0000256" key="1">
    <source>
        <dbReference type="ARBA" id="ARBA00009986"/>
    </source>
</evidence>
<dbReference type="OrthoDB" id="9762913at2"/>
<evidence type="ECO:0000256" key="6">
    <source>
        <dbReference type="PROSITE-ProRule" id="PRU10007"/>
    </source>
</evidence>
<evidence type="ECO:0000256" key="8">
    <source>
        <dbReference type="SAM" id="Coils"/>
    </source>
</evidence>
<dbReference type="InterPro" id="IPR016162">
    <property type="entry name" value="Ald_DH_N"/>
</dbReference>
<dbReference type="FunFam" id="3.40.309.10:FF:000003">
    <property type="entry name" value="Aldehyde dehydrogenase"/>
    <property type="match status" value="1"/>
</dbReference>
<keyword evidence="3" id="KW-0520">NAD</keyword>
<dbReference type="InterPro" id="IPR016160">
    <property type="entry name" value="Ald_DH_CS_CYS"/>
</dbReference>
<dbReference type="PANTHER" id="PTHR43570">
    <property type="entry name" value="ALDEHYDE DEHYDROGENASE"/>
    <property type="match status" value="1"/>
</dbReference>
<feature type="active site" evidence="5">
    <location>
        <position position="246"/>
    </location>
</feature>
<keyword evidence="11" id="KW-1185">Reference proteome</keyword>
<dbReference type="InterPro" id="IPR016161">
    <property type="entry name" value="Ald_DH/histidinol_DH"/>
</dbReference>
<dbReference type="FunFam" id="3.40.605.10:FF:000004">
    <property type="entry name" value="Aldehyde dehydrogenase"/>
    <property type="match status" value="1"/>
</dbReference>
<dbReference type="EMBL" id="LR590481">
    <property type="protein sequence ID" value="VTQ84113.1"/>
    <property type="molecule type" value="Genomic_DNA"/>
</dbReference>
<name>A0A4U9R2E6_HATHI</name>
<dbReference type="Pfam" id="PF00171">
    <property type="entry name" value="Aldedh"/>
    <property type="match status" value="1"/>
</dbReference>
<keyword evidence="2 4" id="KW-0560">Oxidoreductase</keyword>
<dbReference type="GO" id="GO:0006081">
    <property type="term" value="P:aldehyde metabolic process"/>
    <property type="evidence" value="ECO:0007669"/>
    <property type="project" value="InterPro"/>
</dbReference>
<dbReference type="InterPro" id="IPR015590">
    <property type="entry name" value="Aldehyde_DH_dom"/>
</dbReference>
<protein>
    <recommendedName>
        <fullName evidence="4">Aldehyde dehydrogenase</fullName>
    </recommendedName>
</protein>
<gene>
    <name evidence="10" type="primary">alkH</name>
    <name evidence="10" type="ORF">NCTC503_00479</name>
</gene>
<accession>A0A4U9R2E6</accession>
<dbReference type="Gene3D" id="3.40.309.10">
    <property type="entry name" value="Aldehyde Dehydrogenase, Chain A, domain 2"/>
    <property type="match status" value="1"/>
</dbReference>
<proteinExistence type="inferred from homology"/>
<dbReference type="AlphaFoldDB" id="A0A4U9R2E6"/>
<dbReference type="GO" id="GO:0005737">
    <property type="term" value="C:cytoplasm"/>
    <property type="evidence" value="ECO:0007669"/>
    <property type="project" value="TreeGrafter"/>
</dbReference>
<evidence type="ECO:0000313" key="10">
    <source>
        <dbReference type="EMBL" id="VTQ84113.1"/>
    </source>
</evidence>
<evidence type="ECO:0000259" key="9">
    <source>
        <dbReference type="Pfam" id="PF00171"/>
    </source>
</evidence>
<dbReference type="CDD" id="cd07136">
    <property type="entry name" value="ALDH_YwdH-P39616"/>
    <property type="match status" value="1"/>
</dbReference>
<feature type="active site" evidence="5 6">
    <location>
        <position position="212"/>
    </location>
</feature>
<reference evidence="10 11" key="1">
    <citation type="submission" date="2019-05" db="EMBL/GenBank/DDBJ databases">
        <authorList>
            <consortium name="Pathogen Informatics"/>
        </authorList>
    </citation>
    <scope>NUCLEOTIDE SEQUENCE [LARGE SCALE GENOMIC DNA]</scope>
    <source>
        <strain evidence="10 11">NCTC503</strain>
    </source>
</reference>
<organism evidence="10 11">
    <name type="scientific">Hathewaya histolytica</name>
    <name type="common">Clostridium histolyticum</name>
    <dbReference type="NCBI Taxonomy" id="1498"/>
    <lineage>
        <taxon>Bacteria</taxon>
        <taxon>Bacillati</taxon>
        <taxon>Bacillota</taxon>
        <taxon>Clostridia</taxon>
        <taxon>Eubacteriales</taxon>
        <taxon>Clostridiaceae</taxon>
        <taxon>Hathewaya</taxon>
    </lineage>
</organism>
<dbReference type="InterPro" id="IPR012394">
    <property type="entry name" value="Aldehyde_DH_NAD(P)"/>
</dbReference>
<comment type="similarity">
    <text evidence="1 4 7">Belongs to the aldehyde dehydrogenase family.</text>
</comment>
<dbReference type="RefSeq" id="WP_138209277.1">
    <property type="nucleotide sequence ID" value="NZ_CBCRUQ010000009.1"/>
</dbReference>
<dbReference type="Gene3D" id="3.40.605.10">
    <property type="entry name" value="Aldehyde Dehydrogenase, Chain A, domain 1"/>
    <property type="match status" value="1"/>
</dbReference>
<evidence type="ECO:0000256" key="2">
    <source>
        <dbReference type="ARBA" id="ARBA00023002"/>
    </source>
</evidence>